<accession>A0A811UM03</accession>
<name>A0A811UM03_CERCA</name>
<gene>
    <name evidence="2" type="ORF">CCAP1982_LOCUS7396</name>
</gene>
<keyword evidence="3" id="KW-1185">Reference proteome</keyword>
<protein>
    <submittedName>
        <fullName evidence="2">(Mediterranean fruit fly) hypothetical protein</fullName>
    </submittedName>
</protein>
<evidence type="ECO:0000313" key="2">
    <source>
        <dbReference type="EMBL" id="CAD6998847.1"/>
    </source>
</evidence>
<sequence>MDPHPHSHFELENIKHKTLRGSEASLYHQKYLQLTTQSPRSNKVLPGGEFVSKAVEDKQTHRGEKISTDNNNTQQPKIVSTFAADNHYRNQQTNKKQQHKNQPKYTAIRSNVASNSAT</sequence>
<organism evidence="2 3">
    <name type="scientific">Ceratitis capitata</name>
    <name type="common">Mediterranean fruit fly</name>
    <name type="synonym">Tephritis capitata</name>
    <dbReference type="NCBI Taxonomy" id="7213"/>
    <lineage>
        <taxon>Eukaryota</taxon>
        <taxon>Metazoa</taxon>
        <taxon>Ecdysozoa</taxon>
        <taxon>Arthropoda</taxon>
        <taxon>Hexapoda</taxon>
        <taxon>Insecta</taxon>
        <taxon>Pterygota</taxon>
        <taxon>Neoptera</taxon>
        <taxon>Endopterygota</taxon>
        <taxon>Diptera</taxon>
        <taxon>Brachycera</taxon>
        <taxon>Muscomorpha</taxon>
        <taxon>Tephritoidea</taxon>
        <taxon>Tephritidae</taxon>
        <taxon>Ceratitis</taxon>
        <taxon>Ceratitis</taxon>
    </lineage>
</organism>
<evidence type="ECO:0000313" key="3">
    <source>
        <dbReference type="Proteomes" id="UP000606786"/>
    </source>
</evidence>
<dbReference type="Proteomes" id="UP000606786">
    <property type="component" value="Unassembled WGS sequence"/>
</dbReference>
<comment type="caution">
    <text evidence="2">The sequence shown here is derived from an EMBL/GenBank/DDBJ whole genome shotgun (WGS) entry which is preliminary data.</text>
</comment>
<feature type="compositionally biased region" description="Polar residues" evidence="1">
    <location>
        <begin position="108"/>
        <end position="118"/>
    </location>
</feature>
<feature type="region of interest" description="Disordered" evidence="1">
    <location>
        <begin position="56"/>
        <end position="118"/>
    </location>
</feature>
<evidence type="ECO:0000256" key="1">
    <source>
        <dbReference type="SAM" id="MobiDB-lite"/>
    </source>
</evidence>
<feature type="compositionally biased region" description="Polar residues" evidence="1">
    <location>
        <begin position="68"/>
        <end position="78"/>
    </location>
</feature>
<feature type="compositionally biased region" description="Basic and acidic residues" evidence="1">
    <location>
        <begin position="56"/>
        <end position="67"/>
    </location>
</feature>
<dbReference type="AlphaFoldDB" id="A0A811UM03"/>
<proteinExistence type="predicted"/>
<reference evidence="2" key="1">
    <citation type="submission" date="2020-11" db="EMBL/GenBank/DDBJ databases">
        <authorList>
            <person name="Whitehead M."/>
        </authorList>
    </citation>
    <scope>NUCLEOTIDE SEQUENCE</scope>
    <source>
        <strain evidence="2">EGII</strain>
    </source>
</reference>
<dbReference type="EMBL" id="CAJHJT010000012">
    <property type="protein sequence ID" value="CAD6998847.1"/>
    <property type="molecule type" value="Genomic_DNA"/>
</dbReference>